<feature type="non-terminal residue" evidence="2">
    <location>
        <position position="1"/>
    </location>
</feature>
<dbReference type="Proteomes" id="UP000265618">
    <property type="component" value="Unassembled WGS sequence"/>
</dbReference>
<name>A0A9K3D829_9EUKA</name>
<accession>A0A9K3D829</accession>
<keyword evidence="3" id="KW-1185">Reference proteome</keyword>
<evidence type="ECO:0000313" key="2">
    <source>
        <dbReference type="EMBL" id="GIQ89841.1"/>
    </source>
</evidence>
<feature type="region of interest" description="Disordered" evidence="1">
    <location>
        <begin position="106"/>
        <end position="162"/>
    </location>
</feature>
<dbReference type="AlphaFoldDB" id="A0A9K3D829"/>
<organism evidence="2 3">
    <name type="scientific">Kipferlia bialata</name>
    <dbReference type="NCBI Taxonomy" id="797122"/>
    <lineage>
        <taxon>Eukaryota</taxon>
        <taxon>Metamonada</taxon>
        <taxon>Carpediemonas-like organisms</taxon>
        <taxon>Kipferlia</taxon>
    </lineage>
</organism>
<feature type="compositionally biased region" description="Acidic residues" evidence="1">
    <location>
        <begin position="136"/>
        <end position="154"/>
    </location>
</feature>
<proteinExistence type="predicted"/>
<feature type="region of interest" description="Disordered" evidence="1">
    <location>
        <begin position="1"/>
        <end position="38"/>
    </location>
</feature>
<evidence type="ECO:0000313" key="3">
    <source>
        <dbReference type="Proteomes" id="UP000265618"/>
    </source>
</evidence>
<feature type="non-terminal residue" evidence="2">
    <location>
        <position position="162"/>
    </location>
</feature>
<protein>
    <submittedName>
        <fullName evidence="2">Uncharacterized protein</fullName>
    </submittedName>
</protein>
<dbReference type="EMBL" id="BDIP01005490">
    <property type="protein sequence ID" value="GIQ89841.1"/>
    <property type="molecule type" value="Genomic_DNA"/>
</dbReference>
<evidence type="ECO:0000256" key="1">
    <source>
        <dbReference type="SAM" id="MobiDB-lite"/>
    </source>
</evidence>
<sequence length="162" mass="18357">FVKKSKAQKEEEDSSVLFPGKRRRSRRESPPVDEDAIEKDLAELDERCQQKRDDGLSYHKANQWRALQKRPLIVKYFFDQELNDFTHKTKEIEQIMHCGHGTVHGALSEARAANPNKTSLRRSTRGQSADESSGSSDDESGSESGSESESESESEEKPQMTI</sequence>
<reference evidence="2 3" key="1">
    <citation type="journal article" date="2018" name="PLoS ONE">
        <title>The draft genome of Kipferlia bialata reveals reductive genome evolution in fornicate parasites.</title>
        <authorList>
            <person name="Tanifuji G."/>
            <person name="Takabayashi S."/>
            <person name="Kume K."/>
            <person name="Takagi M."/>
            <person name="Nakayama T."/>
            <person name="Kamikawa R."/>
            <person name="Inagaki Y."/>
            <person name="Hashimoto T."/>
        </authorList>
    </citation>
    <scope>NUCLEOTIDE SEQUENCE [LARGE SCALE GENOMIC DNA]</scope>
    <source>
        <strain evidence="2">NY0173</strain>
    </source>
</reference>
<comment type="caution">
    <text evidence="2">The sequence shown here is derived from an EMBL/GenBank/DDBJ whole genome shotgun (WGS) entry which is preliminary data.</text>
</comment>
<gene>
    <name evidence="2" type="ORF">KIPB_012430</name>
</gene>